<accession>A0ABM1EW35</accession>
<dbReference type="PROSITE" id="PS51910">
    <property type="entry name" value="GH18_2"/>
    <property type="match status" value="1"/>
</dbReference>
<feature type="region of interest" description="Disordered" evidence="3">
    <location>
        <begin position="122"/>
        <end position="151"/>
    </location>
</feature>
<feature type="region of interest" description="Disordered" evidence="3">
    <location>
        <begin position="83"/>
        <end position="102"/>
    </location>
</feature>
<dbReference type="InterPro" id="IPR001223">
    <property type="entry name" value="Glyco_hydro18_cat"/>
</dbReference>
<proteinExistence type="inferred from homology"/>
<dbReference type="Gene3D" id="3.10.50.10">
    <property type="match status" value="1"/>
</dbReference>
<dbReference type="SMART" id="SM00636">
    <property type="entry name" value="Glyco_18"/>
    <property type="match status" value="1"/>
</dbReference>
<dbReference type="Pfam" id="PF01607">
    <property type="entry name" value="CBM_14"/>
    <property type="match status" value="1"/>
</dbReference>
<dbReference type="SUPFAM" id="SSF51445">
    <property type="entry name" value="(Trans)glycosidases"/>
    <property type="match status" value="1"/>
</dbReference>
<dbReference type="Gene3D" id="3.20.20.80">
    <property type="entry name" value="Glycosidases"/>
    <property type="match status" value="1"/>
</dbReference>
<dbReference type="SUPFAM" id="SSF57625">
    <property type="entry name" value="Invertebrate chitin-binding proteins"/>
    <property type="match status" value="1"/>
</dbReference>
<protein>
    <submittedName>
        <fullName evidence="8">Chitotriosidase-1-like</fullName>
    </submittedName>
</protein>
<feature type="signal peptide" evidence="4">
    <location>
        <begin position="1"/>
        <end position="26"/>
    </location>
</feature>
<evidence type="ECO:0000313" key="7">
    <source>
        <dbReference type="Proteomes" id="UP000695022"/>
    </source>
</evidence>
<dbReference type="Gene3D" id="2.170.140.10">
    <property type="entry name" value="Chitin binding domain"/>
    <property type="match status" value="1"/>
</dbReference>
<keyword evidence="7" id="KW-1185">Reference proteome</keyword>
<evidence type="ECO:0000313" key="8">
    <source>
        <dbReference type="RefSeq" id="XP_014676406.1"/>
    </source>
</evidence>
<evidence type="ECO:0000259" key="6">
    <source>
        <dbReference type="PROSITE" id="PS51910"/>
    </source>
</evidence>
<keyword evidence="4" id="KW-0732">Signal</keyword>
<dbReference type="Pfam" id="PF00704">
    <property type="entry name" value="Glyco_hydro_18"/>
    <property type="match status" value="1"/>
</dbReference>
<dbReference type="SUPFAM" id="SSF54556">
    <property type="entry name" value="Chitinase insertion domain"/>
    <property type="match status" value="1"/>
</dbReference>
<dbReference type="PANTHER" id="PTHR11177:SF317">
    <property type="entry name" value="CHITINASE 12-RELATED"/>
    <property type="match status" value="1"/>
</dbReference>
<feature type="compositionally biased region" description="Gly residues" evidence="3">
    <location>
        <begin position="129"/>
        <end position="138"/>
    </location>
</feature>
<evidence type="ECO:0000256" key="3">
    <source>
        <dbReference type="SAM" id="MobiDB-lite"/>
    </source>
</evidence>
<dbReference type="InterPro" id="IPR036508">
    <property type="entry name" value="Chitin-bd_dom_sf"/>
</dbReference>
<feature type="chain" id="PRO_5045391088" evidence="4">
    <location>
        <begin position="27"/>
        <end position="529"/>
    </location>
</feature>
<organism evidence="7 8">
    <name type="scientific">Priapulus caudatus</name>
    <name type="common">Priapulid worm</name>
    <dbReference type="NCBI Taxonomy" id="37621"/>
    <lineage>
        <taxon>Eukaryota</taxon>
        <taxon>Metazoa</taxon>
        <taxon>Ecdysozoa</taxon>
        <taxon>Scalidophora</taxon>
        <taxon>Priapulida</taxon>
        <taxon>Priapulimorpha</taxon>
        <taxon>Priapulimorphida</taxon>
        <taxon>Priapulidae</taxon>
        <taxon>Priapulus</taxon>
    </lineage>
</organism>
<dbReference type="PROSITE" id="PS50940">
    <property type="entry name" value="CHIT_BIND_II"/>
    <property type="match status" value="1"/>
</dbReference>
<comment type="similarity">
    <text evidence="1">Belongs to the glycosyl hydrolase 18 family. Chitinase class II subfamily.</text>
</comment>
<dbReference type="Proteomes" id="UP000695022">
    <property type="component" value="Unplaced"/>
</dbReference>
<feature type="domain" description="GH18" evidence="6">
    <location>
        <begin position="33"/>
        <end position="461"/>
    </location>
</feature>
<evidence type="ECO:0000259" key="5">
    <source>
        <dbReference type="PROSITE" id="PS50940"/>
    </source>
</evidence>
<keyword evidence="2" id="KW-0147">Chitin-binding</keyword>
<feature type="domain" description="Chitin-binding type-2" evidence="5">
    <location>
        <begin position="467"/>
        <end position="529"/>
    </location>
</feature>
<evidence type="ECO:0000256" key="2">
    <source>
        <dbReference type="ARBA" id="ARBA00022669"/>
    </source>
</evidence>
<dbReference type="SMART" id="SM00494">
    <property type="entry name" value="ChtBD2"/>
    <property type="match status" value="1"/>
</dbReference>
<evidence type="ECO:0000256" key="4">
    <source>
        <dbReference type="SAM" id="SignalP"/>
    </source>
</evidence>
<dbReference type="PANTHER" id="PTHR11177">
    <property type="entry name" value="CHITINASE"/>
    <property type="match status" value="1"/>
</dbReference>
<dbReference type="InterPro" id="IPR002557">
    <property type="entry name" value="Chitin-bd_dom"/>
</dbReference>
<name>A0ABM1EW35_PRICU</name>
<dbReference type="RefSeq" id="XP_014676406.1">
    <property type="nucleotide sequence ID" value="XM_014820920.1"/>
</dbReference>
<reference evidence="8" key="1">
    <citation type="submission" date="2025-08" db="UniProtKB">
        <authorList>
            <consortium name="RefSeq"/>
        </authorList>
    </citation>
    <scope>IDENTIFICATION</scope>
</reference>
<evidence type="ECO:0000256" key="1">
    <source>
        <dbReference type="ARBA" id="ARBA00009121"/>
    </source>
</evidence>
<dbReference type="GeneID" id="106816342"/>
<dbReference type="InterPro" id="IPR029070">
    <property type="entry name" value="Chitinase_insertion_sf"/>
</dbReference>
<dbReference type="InterPro" id="IPR017853">
    <property type="entry name" value="GH"/>
</dbReference>
<dbReference type="InterPro" id="IPR050314">
    <property type="entry name" value="Glycosyl_Hydrlase_18"/>
</dbReference>
<sequence length="529" mass="57545">MAGRACYAVALCVLVLLQVVSIRVEGVPCDHEYNLICYFWPEPQSPHRWGDGYYDFHHIMAEDVSDLCTHIFIVEVLEAGGGGGHSPGHPDSGGGGGGGGGGGSGLVDSLNNALADAVSRTGEIHKHGTGGGTGGGTGTDDSAVPNQDHPHGDDDECWPLVLVSFKAMGHFFYEFFHQLDHAQAFGFAIGLVSELRAGGIDGLELDWEWPHADDKLLYADIFEIFRAAIYQEADDSGGTPLLLSVQAPAELHLVHDGFDVPRISSYVDIINLQTYDMYSDHHSYMWTHTGHHSGLYASGNSLASYQNVDNAVQHWKNHGADHHKLHLGLPTHAVTFHLPSSSSDRSLGAHASGPGHRSLYTQTEGMMAYFELCSNFVILEHQHGCVDSTLQPDMKVPYGYLEDQWFAYDHVGSFETKVSYLKSEHLGGAMISDISMDDFNHFCSVETYPLIRAVQEELENGGGGGGGNPCSGGTGHWPHAGNCKKFWVCLVQQGNVQKWLMTCAPGTLFNSNLRICVHDTLESHAEFCH</sequence>
<gene>
    <name evidence="8" type="primary">LOC106816342</name>
</gene>
<dbReference type="InterPro" id="IPR011583">
    <property type="entry name" value="Chitinase_II/V-like_cat"/>
</dbReference>